<dbReference type="AlphaFoldDB" id="A0A226F5T9"/>
<sequence>MTKQQFGNKGLVSKAEDTSDTSIGNSYDLTTDNVKYLEGKVKHGSGNTLDSEKSRKSVRFRDGRKGDDEEVNIDSNGDLGKGLVDVAYFATLMNKQEPWVDRNFLAGFRDIFSYFSCFRNGFKVKIFNLTGTQLVTFVRKTHICASQLDIVETYYGKEEMYVGRVERSAHGYVLKDKFQDDVYRVMRIPKNRNSLKKMSRMSLELSKGLVPTENPKEMKIFRTDTKEIIGRIEYMKRGRGLRFLSGCIAQSKIGFVVNPDVGTNAKVLLMGVLFLLMHSGQEKYVPLPLGSDAVGYGTSPPSSAYSSETSLDRLMKR</sequence>
<dbReference type="EMBL" id="LNIX01000001">
    <property type="protein sequence ID" value="OXA64808.1"/>
    <property type="molecule type" value="Genomic_DNA"/>
</dbReference>
<accession>A0A226F5T9</accession>
<protein>
    <submittedName>
        <fullName evidence="2">Uncharacterized protein</fullName>
    </submittedName>
</protein>
<feature type="region of interest" description="Disordered" evidence="1">
    <location>
        <begin position="1"/>
        <end position="28"/>
    </location>
</feature>
<proteinExistence type="predicted"/>
<feature type="compositionally biased region" description="Low complexity" evidence="1">
    <location>
        <begin position="298"/>
        <end position="309"/>
    </location>
</feature>
<dbReference type="OrthoDB" id="10639424at2759"/>
<reference evidence="2 3" key="1">
    <citation type="submission" date="2015-12" db="EMBL/GenBank/DDBJ databases">
        <title>The genome of Folsomia candida.</title>
        <authorList>
            <person name="Faddeeva A."/>
            <person name="Derks M.F."/>
            <person name="Anvar Y."/>
            <person name="Smit S."/>
            <person name="Van Straalen N."/>
            <person name="Roelofs D."/>
        </authorList>
    </citation>
    <scope>NUCLEOTIDE SEQUENCE [LARGE SCALE GENOMIC DNA]</scope>
    <source>
        <strain evidence="2 3">VU population</strain>
        <tissue evidence="2">Whole body</tissue>
    </source>
</reference>
<name>A0A226F5T9_FOLCA</name>
<gene>
    <name evidence="2" type="ORF">Fcan01_03109</name>
</gene>
<evidence type="ECO:0000256" key="1">
    <source>
        <dbReference type="SAM" id="MobiDB-lite"/>
    </source>
</evidence>
<evidence type="ECO:0000313" key="2">
    <source>
        <dbReference type="EMBL" id="OXA64808.1"/>
    </source>
</evidence>
<evidence type="ECO:0000313" key="3">
    <source>
        <dbReference type="Proteomes" id="UP000198287"/>
    </source>
</evidence>
<organism evidence="2 3">
    <name type="scientific">Folsomia candida</name>
    <name type="common">Springtail</name>
    <dbReference type="NCBI Taxonomy" id="158441"/>
    <lineage>
        <taxon>Eukaryota</taxon>
        <taxon>Metazoa</taxon>
        <taxon>Ecdysozoa</taxon>
        <taxon>Arthropoda</taxon>
        <taxon>Hexapoda</taxon>
        <taxon>Collembola</taxon>
        <taxon>Entomobryomorpha</taxon>
        <taxon>Isotomoidea</taxon>
        <taxon>Isotomidae</taxon>
        <taxon>Proisotominae</taxon>
        <taxon>Folsomia</taxon>
    </lineage>
</organism>
<keyword evidence="3" id="KW-1185">Reference proteome</keyword>
<feature type="region of interest" description="Disordered" evidence="1">
    <location>
        <begin position="42"/>
        <end position="72"/>
    </location>
</feature>
<dbReference type="Proteomes" id="UP000198287">
    <property type="component" value="Unassembled WGS sequence"/>
</dbReference>
<feature type="region of interest" description="Disordered" evidence="1">
    <location>
        <begin position="298"/>
        <end position="317"/>
    </location>
</feature>
<comment type="caution">
    <text evidence="2">The sequence shown here is derived from an EMBL/GenBank/DDBJ whole genome shotgun (WGS) entry which is preliminary data.</text>
</comment>
<feature type="compositionally biased region" description="Basic and acidic residues" evidence="1">
    <location>
        <begin position="50"/>
        <end position="67"/>
    </location>
</feature>